<name>A0ABR2N355_9ASPA</name>
<gene>
    <name evidence="2" type="ORF">KSP40_PGU013157</name>
</gene>
<accession>A0ABR2N355</accession>
<evidence type="ECO:0000256" key="1">
    <source>
        <dbReference type="SAM" id="Phobius"/>
    </source>
</evidence>
<dbReference type="EMBL" id="JBBWWR010000001">
    <property type="protein sequence ID" value="KAK8970657.1"/>
    <property type="molecule type" value="Genomic_DNA"/>
</dbReference>
<evidence type="ECO:0000313" key="3">
    <source>
        <dbReference type="Proteomes" id="UP001412067"/>
    </source>
</evidence>
<organism evidence="2 3">
    <name type="scientific">Platanthera guangdongensis</name>
    <dbReference type="NCBI Taxonomy" id="2320717"/>
    <lineage>
        <taxon>Eukaryota</taxon>
        <taxon>Viridiplantae</taxon>
        <taxon>Streptophyta</taxon>
        <taxon>Embryophyta</taxon>
        <taxon>Tracheophyta</taxon>
        <taxon>Spermatophyta</taxon>
        <taxon>Magnoliopsida</taxon>
        <taxon>Liliopsida</taxon>
        <taxon>Asparagales</taxon>
        <taxon>Orchidaceae</taxon>
        <taxon>Orchidoideae</taxon>
        <taxon>Orchideae</taxon>
        <taxon>Orchidinae</taxon>
        <taxon>Platanthera</taxon>
    </lineage>
</organism>
<comment type="caution">
    <text evidence="2">The sequence shown here is derived from an EMBL/GenBank/DDBJ whole genome shotgun (WGS) entry which is preliminary data.</text>
</comment>
<keyword evidence="1" id="KW-0812">Transmembrane</keyword>
<keyword evidence="1" id="KW-1133">Transmembrane helix</keyword>
<dbReference type="Proteomes" id="UP001412067">
    <property type="component" value="Unassembled WGS sequence"/>
</dbReference>
<protein>
    <submittedName>
        <fullName evidence="2">Uncharacterized protein</fullName>
    </submittedName>
</protein>
<sequence>MKLVMDMTVDMAMLALQVSSSIENITLIIIQSSVLSIEMSHQNGMMQKNDLLVGGQCGQMF</sequence>
<feature type="transmembrane region" description="Helical" evidence="1">
    <location>
        <begin position="12"/>
        <end position="37"/>
    </location>
</feature>
<keyword evidence="3" id="KW-1185">Reference proteome</keyword>
<evidence type="ECO:0000313" key="2">
    <source>
        <dbReference type="EMBL" id="KAK8970657.1"/>
    </source>
</evidence>
<proteinExistence type="predicted"/>
<keyword evidence="1" id="KW-0472">Membrane</keyword>
<reference evidence="2 3" key="1">
    <citation type="journal article" date="2022" name="Nat. Plants">
        <title>Genomes of leafy and leafless Platanthera orchids illuminate the evolution of mycoheterotrophy.</title>
        <authorList>
            <person name="Li M.H."/>
            <person name="Liu K.W."/>
            <person name="Li Z."/>
            <person name="Lu H.C."/>
            <person name="Ye Q.L."/>
            <person name="Zhang D."/>
            <person name="Wang J.Y."/>
            <person name="Li Y.F."/>
            <person name="Zhong Z.M."/>
            <person name="Liu X."/>
            <person name="Yu X."/>
            <person name="Liu D.K."/>
            <person name="Tu X.D."/>
            <person name="Liu B."/>
            <person name="Hao Y."/>
            <person name="Liao X.Y."/>
            <person name="Jiang Y.T."/>
            <person name="Sun W.H."/>
            <person name="Chen J."/>
            <person name="Chen Y.Q."/>
            <person name="Ai Y."/>
            <person name="Zhai J.W."/>
            <person name="Wu S.S."/>
            <person name="Zhou Z."/>
            <person name="Hsiao Y.Y."/>
            <person name="Wu W.L."/>
            <person name="Chen Y.Y."/>
            <person name="Lin Y.F."/>
            <person name="Hsu J.L."/>
            <person name="Li C.Y."/>
            <person name="Wang Z.W."/>
            <person name="Zhao X."/>
            <person name="Zhong W.Y."/>
            <person name="Ma X.K."/>
            <person name="Ma L."/>
            <person name="Huang J."/>
            <person name="Chen G.Z."/>
            <person name="Huang M.Z."/>
            <person name="Huang L."/>
            <person name="Peng D.H."/>
            <person name="Luo Y.B."/>
            <person name="Zou S.Q."/>
            <person name="Chen S.P."/>
            <person name="Lan S."/>
            <person name="Tsai W.C."/>
            <person name="Van de Peer Y."/>
            <person name="Liu Z.J."/>
        </authorList>
    </citation>
    <scope>NUCLEOTIDE SEQUENCE [LARGE SCALE GENOMIC DNA]</scope>
    <source>
        <strain evidence="2">Lor288</strain>
    </source>
</reference>